<dbReference type="InterPro" id="IPR046896">
    <property type="entry name" value="Cup1-like_N"/>
</dbReference>
<dbReference type="Gene3D" id="3.10.110.10">
    <property type="entry name" value="Ubiquitin Conjugating Enzyme"/>
    <property type="match status" value="1"/>
</dbReference>
<comment type="caution">
    <text evidence="3">The sequence shown here is derived from an EMBL/GenBank/DDBJ whole genome shotgun (WGS) entry which is preliminary data.</text>
</comment>
<dbReference type="InterPro" id="IPR008011">
    <property type="entry name" value="Complex1_LYR_dom"/>
</dbReference>
<organism evidence="3 4">
    <name type="scientific">Exophiala sideris</name>
    <dbReference type="NCBI Taxonomy" id="1016849"/>
    <lineage>
        <taxon>Eukaryota</taxon>
        <taxon>Fungi</taxon>
        <taxon>Dikarya</taxon>
        <taxon>Ascomycota</taxon>
        <taxon>Pezizomycotina</taxon>
        <taxon>Eurotiomycetes</taxon>
        <taxon>Chaetothyriomycetidae</taxon>
        <taxon>Chaetothyriales</taxon>
        <taxon>Herpotrichiellaceae</taxon>
        <taxon>Exophiala</taxon>
    </lineage>
</organism>
<sequence>MGAKVPRNFRLLEELEKGEKGLGAEACSYGLADSDDLMMTNWNGTILGPPHSAHENRIYSVNIHCGNSYPDVPPTIQFVSRINLPCVDQKSGKVDPSKLPCLANWRRDFTMETILIELRRRRDVRMPHFNLARKSGAHRLACLSLYRALLRECGHVSQALGVDASHVTKPTLRSLIGYRFQKDRDLQSPTQIVNGITAGHDFLDLLRSCSAKSADSLNHLGGLLESMTLQAEQTTAVRDRLAVHWKPPPPSRSKHLEHIQKVKNPANYVSDPSNPRIFQYPQPLSQVRSGVRKVPNLIVTQGIPVLKYSGPQPVLLNRVIKNKVKVGLRRFKQHEGLEVGADLAEYEDDWDHIIRKRHGIDDAKAPGRSTSDEATWRQTFVDADHELTDKYVDQQRKHADLGKRLWQIVLAERELKEKERREAKHERRMARKQAATELTAGVAQKEEKRATA</sequence>
<accession>A0ABR0JDK2</accession>
<dbReference type="SUPFAM" id="SSF54495">
    <property type="entry name" value="UBC-like"/>
    <property type="match status" value="1"/>
</dbReference>
<dbReference type="Proteomes" id="UP001345691">
    <property type="component" value="Unassembled WGS sequence"/>
</dbReference>
<name>A0ABR0JDK2_9EURO</name>
<dbReference type="Pfam" id="PF00179">
    <property type="entry name" value="UQ_con"/>
    <property type="match status" value="1"/>
</dbReference>
<dbReference type="SMART" id="SM00212">
    <property type="entry name" value="UBCc"/>
    <property type="match status" value="1"/>
</dbReference>
<evidence type="ECO:0000313" key="3">
    <source>
        <dbReference type="EMBL" id="KAK5061920.1"/>
    </source>
</evidence>
<evidence type="ECO:0000256" key="1">
    <source>
        <dbReference type="SAM" id="MobiDB-lite"/>
    </source>
</evidence>
<protein>
    <recommendedName>
        <fullName evidence="2">UBC core domain-containing protein</fullName>
    </recommendedName>
</protein>
<evidence type="ECO:0000259" key="2">
    <source>
        <dbReference type="PROSITE" id="PS50127"/>
    </source>
</evidence>
<dbReference type="Pfam" id="PF05347">
    <property type="entry name" value="Complex1_LYR"/>
    <property type="match status" value="1"/>
</dbReference>
<dbReference type="EMBL" id="JAVRRF010000009">
    <property type="protein sequence ID" value="KAK5061920.1"/>
    <property type="molecule type" value="Genomic_DNA"/>
</dbReference>
<dbReference type="InterPro" id="IPR016135">
    <property type="entry name" value="UBQ-conjugating_enzyme/RWD"/>
</dbReference>
<feature type="region of interest" description="Disordered" evidence="1">
    <location>
        <begin position="417"/>
        <end position="452"/>
    </location>
</feature>
<dbReference type="InterPro" id="IPR000608">
    <property type="entry name" value="UBC"/>
</dbReference>
<gene>
    <name evidence="3" type="ORF">LTR69_005104</name>
</gene>
<dbReference type="CDD" id="cd23807">
    <property type="entry name" value="UEV_UBE2V"/>
    <property type="match status" value="1"/>
</dbReference>
<dbReference type="PROSITE" id="PS50127">
    <property type="entry name" value="UBC_2"/>
    <property type="match status" value="1"/>
</dbReference>
<dbReference type="CDD" id="cd20273">
    <property type="entry name" value="Complex1_LYR_unchar"/>
    <property type="match status" value="1"/>
</dbReference>
<reference evidence="3 4" key="1">
    <citation type="submission" date="2023-08" db="EMBL/GenBank/DDBJ databases">
        <title>Black Yeasts Isolated from many extreme environments.</title>
        <authorList>
            <person name="Coleine C."/>
            <person name="Stajich J.E."/>
            <person name="Selbmann L."/>
        </authorList>
    </citation>
    <scope>NUCLEOTIDE SEQUENCE [LARGE SCALE GENOMIC DNA]</scope>
    <source>
        <strain evidence="3 4">CCFEE 6328</strain>
    </source>
</reference>
<keyword evidence="4" id="KW-1185">Reference proteome</keyword>
<dbReference type="PANTHER" id="PTHR24068">
    <property type="entry name" value="UBIQUITIN-CONJUGATING ENZYME E2"/>
    <property type="match status" value="1"/>
</dbReference>
<evidence type="ECO:0000313" key="4">
    <source>
        <dbReference type="Proteomes" id="UP001345691"/>
    </source>
</evidence>
<proteinExistence type="predicted"/>
<feature type="domain" description="UBC core" evidence="2">
    <location>
        <begin position="6"/>
        <end position="159"/>
    </location>
</feature>